<feature type="binding site" evidence="2">
    <location>
        <position position="141"/>
    </location>
    <ligand>
        <name>Mg(2+)</name>
        <dbReference type="ChEBI" id="CHEBI:18420"/>
        <label>2</label>
    </ligand>
</feature>
<gene>
    <name evidence="4" type="ORF">AC812_06100</name>
</gene>
<dbReference type="SUPFAM" id="SSF55658">
    <property type="entry name" value="L9 N-domain-like"/>
    <property type="match status" value="1"/>
</dbReference>
<evidence type="ECO:0000256" key="2">
    <source>
        <dbReference type="PIRSR" id="PIRSR037839-1"/>
    </source>
</evidence>
<comment type="similarity">
    <text evidence="1">Belongs to the RNase H family.</text>
</comment>
<dbReference type="InterPro" id="IPR036397">
    <property type="entry name" value="RNaseH_sf"/>
</dbReference>
<evidence type="ECO:0000259" key="3">
    <source>
        <dbReference type="PROSITE" id="PS50879"/>
    </source>
</evidence>
<dbReference type="PROSITE" id="PS50879">
    <property type="entry name" value="RNASE_H_1"/>
    <property type="match status" value="1"/>
</dbReference>
<dbReference type="Gene3D" id="3.30.420.10">
    <property type="entry name" value="Ribonuclease H-like superfamily/Ribonuclease H"/>
    <property type="match status" value="1"/>
</dbReference>
<evidence type="ECO:0000313" key="5">
    <source>
        <dbReference type="Proteomes" id="UP000050514"/>
    </source>
</evidence>
<dbReference type="InterPro" id="IPR009027">
    <property type="entry name" value="Ribosomal_bL9/RNase_H1_N"/>
</dbReference>
<dbReference type="OrthoDB" id="9811552at2"/>
<dbReference type="PIRSF" id="PIRSF037839">
    <property type="entry name" value="Ribonuclease_H"/>
    <property type="match status" value="1"/>
</dbReference>
<keyword evidence="5" id="KW-1185">Reference proteome</keyword>
<dbReference type="SUPFAM" id="SSF53098">
    <property type="entry name" value="Ribonuclease H-like"/>
    <property type="match status" value="1"/>
</dbReference>
<dbReference type="InterPro" id="IPR011320">
    <property type="entry name" value="RNase_H1_N"/>
</dbReference>
<dbReference type="GO" id="GO:0003676">
    <property type="term" value="F:nucleic acid binding"/>
    <property type="evidence" value="ECO:0007669"/>
    <property type="project" value="UniProtKB-UniRule"/>
</dbReference>
<comment type="catalytic activity">
    <reaction evidence="1">
        <text>Endonucleolytic cleavage to 5'-phosphomonoester.</text>
        <dbReference type="EC" id="3.1.26.4"/>
    </reaction>
</comment>
<keyword evidence="1" id="KW-0540">Nuclease</keyword>
<proteinExistence type="inferred from homology"/>
<dbReference type="InterPro" id="IPR012337">
    <property type="entry name" value="RNaseH-like_sf"/>
</dbReference>
<feature type="binding site" evidence="2">
    <location>
        <position position="201"/>
    </location>
    <ligand>
        <name>Mg(2+)</name>
        <dbReference type="ChEBI" id="CHEBI:18420"/>
        <label>1</label>
    </ligand>
</feature>
<dbReference type="PATRIC" id="fig|360411.5.peg.1343"/>
<feature type="binding site" evidence="2">
    <location>
        <position position="118"/>
    </location>
    <ligand>
        <name>Mg(2+)</name>
        <dbReference type="ChEBI" id="CHEBI:18420"/>
        <label>2</label>
    </ligand>
</feature>
<dbReference type="AlphaFoldDB" id="A0A0P6XT62"/>
<keyword evidence="1 2" id="KW-0460">Magnesium</keyword>
<dbReference type="InterPro" id="IPR002156">
    <property type="entry name" value="RNaseH_domain"/>
</dbReference>
<comment type="subcellular location">
    <subcellularLocation>
        <location evidence="1">Cytoplasm</location>
    </subcellularLocation>
</comment>
<evidence type="ECO:0000256" key="1">
    <source>
        <dbReference type="PIRNR" id="PIRNR037839"/>
    </source>
</evidence>
<dbReference type="Proteomes" id="UP000050514">
    <property type="component" value="Unassembled WGS sequence"/>
</dbReference>
<dbReference type="Pfam" id="PF01693">
    <property type="entry name" value="Cauli_VI"/>
    <property type="match status" value="1"/>
</dbReference>
<keyword evidence="2" id="KW-0464">Manganese</keyword>
<comment type="caution">
    <text evidence="4">The sequence shown here is derived from an EMBL/GenBank/DDBJ whole genome shotgun (WGS) entry which is preliminary data.</text>
</comment>
<sequence length="205" mass="23042">MPDKKFYVVWKGLKTGIFSNWAQCAEAVTGFSGAEFLSVTTLTEAHAALRFPSRKAYQTYRQAQISAGVAPPLAESYCVDAACSGNPGLLEYRCVHTSTGKELFHQGPFENGTNNIGEFLAIVHALALLKKKGITSPIYTDSEIALLWVKEKKCKTRLKPDQTNTRLFELIRRAETWLQENTFENPLLKWDTEHWGQIPADFGRK</sequence>
<feature type="domain" description="RNase H type-1" evidence="3">
    <location>
        <begin position="71"/>
        <end position="205"/>
    </location>
</feature>
<dbReference type="InterPro" id="IPR017290">
    <property type="entry name" value="RNase_H_bac"/>
</dbReference>
<evidence type="ECO:0000313" key="4">
    <source>
        <dbReference type="EMBL" id="KPL76253.1"/>
    </source>
</evidence>
<comment type="function">
    <text evidence="1">Endonuclease that specifically degrades the RNA of RNA-DNA hybrids.</text>
</comment>
<protein>
    <recommendedName>
        <fullName evidence="1">Ribonuclease H</fullName>
        <ecNumber evidence="1">3.1.26.4</ecNumber>
    </recommendedName>
</protein>
<dbReference type="Pfam" id="PF00075">
    <property type="entry name" value="RNase_H"/>
    <property type="match status" value="1"/>
</dbReference>
<name>A0A0P6XT62_9CHLR</name>
<keyword evidence="1 2" id="KW-0479">Metal-binding</keyword>
<keyword evidence="1" id="KW-0963">Cytoplasm</keyword>
<dbReference type="GO" id="GO:0004523">
    <property type="term" value="F:RNA-DNA hybrid ribonuclease activity"/>
    <property type="evidence" value="ECO:0007669"/>
    <property type="project" value="UniProtKB-UniRule"/>
</dbReference>
<accession>A0A0P6XT62</accession>
<dbReference type="InterPro" id="IPR037056">
    <property type="entry name" value="RNase_H1_N_sf"/>
</dbReference>
<dbReference type="STRING" id="360411.AC812_06100"/>
<dbReference type="Gene3D" id="3.40.970.10">
    <property type="entry name" value="Ribonuclease H1, N-terminal domain"/>
    <property type="match status" value="1"/>
</dbReference>
<dbReference type="GO" id="GO:0046872">
    <property type="term" value="F:metal ion binding"/>
    <property type="evidence" value="ECO:0007669"/>
    <property type="project" value="UniProtKB-KW"/>
</dbReference>
<dbReference type="RefSeq" id="WP_061919152.1">
    <property type="nucleotide sequence ID" value="NZ_DF967971.1"/>
</dbReference>
<dbReference type="EMBL" id="LGHJ01000012">
    <property type="protein sequence ID" value="KPL76253.1"/>
    <property type="molecule type" value="Genomic_DNA"/>
</dbReference>
<dbReference type="EC" id="3.1.26.4" evidence="1"/>
<reference evidence="4 5" key="1">
    <citation type="submission" date="2015-07" db="EMBL/GenBank/DDBJ databases">
        <title>Draft genome of Bellilinea caldifistulae DSM 17877.</title>
        <authorList>
            <person name="Hemp J."/>
            <person name="Ward L.M."/>
            <person name="Pace L.A."/>
            <person name="Fischer W.W."/>
        </authorList>
    </citation>
    <scope>NUCLEOTIDE SEQUENCE [LARGE SCALE GENOMIC DNA]</scope>
    <source>
        <strain evidence="4 5">GOMI-1</strain>
    </source>
</reference>
<organism evidence="4 5">
    <name type="scientific">Bellilinea caldifistulae</name>
    <dbReference type="NCBI Taxonomy" id="360411"/>
    <lineage>
        <taxon>Bacteria</taxon>
        <taxon>Bacillati</taxon>
        <taxon>Chloroflexota</taxon>
        <taxon>Anaerolineae</taxon>
        <taxon>Anaerolineales</taxon>
        <taxon>Anaerolineaceae</taxon>
        <taxon>Bellilinea</taxon>
    </lineage>
</organism>
<keyword evidence="1" id="KW-0378">Hydrolase</keyword>
<feature type="binding site" evidence="2">
    <location>
        <position position="80"/>
    </location>
    <ligand>
        <name>Mg(2+)</name>
        <dbReference type="ChEBI" id="CHEBI:18420"/>
        <label>1</label>
    </ligand>
</feature>
<comment type="cofactor">
    <cofactor evidence="2">
        <name>Mn(2+)</name>
        <dbReference type="ChEBI" id="CHEBI:29035"/>
    </cofactor>
    <cofactor evidence="2">
        <name>Mg(2+)</name>
        <dbReference type="ChEBI" id="CHEBI:18420"/>
    </cofactor>
    <text evidence="2">Binds 2 metal ions per subunit. Manganese or magnesium.</text>
</comment>
<keyword evidence="1" id="KW-0255">Endonuclease</keyword>
<dbReference type="GO" id="GO:0005737">
    <property type="term" value="C:cytoplasm"/>
    <property type="evidence" value="ECO:0007669"/>
    <property type="project" value="UniProtKB-SubCell"/>
</dbReference>